<dbReference type="Proteomes" id="UP000646548">
    <property type="component" value="Unassembled WGS sequence"/>
</dbReference>
<name>A0A834KYX3_ORYME</name>
<sequence>MSAMLNNPHGGDGTLTREVMFVLLRKIRRVSQTAASVLQRADFCTDSEIRSLTREDLHELFPGAENLKLRRTIFRIIHKQKPLNLLLRELKCLISHNSLNAAPSKNGVLTDYLHVLRNLQTQLNHVQSFLEAHIGDLPESSSSAACTQPGLHPSQADVHPDQLTYQMIVSGRTWDAHLQLMAKVQAHLQDHVQLISCSQNGQIVFVFCHVGSHGRADVDAAMTDISDDVPVILVQMHHVQELNQPTPMTTWCFHSNIVLQINVFVHKEAHG</sequence>
<proteinExistence type="predicted"/>
<protein>
    <submittedName>
        <fullName evidence="1">Uncharacterized protein</fullName>
    </submittedName>
</protein>
<evidence type="ECO:0000313" key="1">
    <source>
        <dbReference type="EMBL" id="KAF6735774.1"/>
    </source>
</evidence>
<organism evidence="1 2">
    <name type="scientific">Oryzias melastigma</name>
    <name type="common">Marine medaka</name>
    <dbReference type="NCBI Taxonomy" id="30732"/>
    <lineage>
        <taxon>Eukaryota</taxon>
        <taxon>Metazoa</taxon>
        <taxon>Chordata</taxon>
        <taxon>Craniata</taxon>
        <taxon>Vertebrata</taxon>
        <taxon>Euteleostomi</taxon>
        <taxon>Actinopterygii</taxon>
        <taxon>Neopterygii</taxon>
        <taxon>Teleostei</taxon>
        <taxon>Neoteleostei</taxon>
        <taxon>Acanthomorphata</taxon>
        <taxon>Ovalentaria</taxon>
        <taxon>Atherinomorphae</taxon>
        <taxon>Beloniformes</taxon>
        <taxon>Adrianichthyidae</taxon>
        <taxon>Oryziinae</taxon>
        <taxon>Oryzias</taxon>
    </lineage>
</organism>
<evidence type="ECO:0000313" key="2">
    <source>
        <dbReference type="Proteomes" id="UP000646548"/>
    </source>
</evidence>
<dbReference type="EMBL" id="WKFB01000100">
    <property type="protein sequence ID" value="KAF6735774.1"/>
    <property type="molecule type" value="Genomic_DNA"/>
</dbReference>
<feature type="non-terminal residue" evidence="1">
    <location>
        <position position="1"/>
    </location>
</feature>
<accession>A0A834KYX3</accession>
<comment type="caution">
    <text evidence="1">The sequence shown here is derived from an EMBL/GenBank/DDBJ whole genome shotgun (WGS) entry which is preliminary data.</text>
</comment>
<reference evidence="1" key="1">
    <citation type="journal article" name="BMC Genomics">
        <title>Long-read sequencing and de novo genome assembly of marine medaka (Oryzias melastigma).</title>
        <authorList>
            <person name="Liang P."/>
            <person name="Saqib H.S.A."/>
            <person name="Ni X."/>
            <person name="Shen Y."/>
        </authorList>
    </citation>
    <scope>NUCLEOTIDE SEQUENCE</scope>
    <source>
        <strain evidence="1">Bigg-433</strain>
    </source>
</reference>
<dbReference type="AlphaFoldDB" id="A0A834KYX3"/>
<gene>
    <name evidence="1" type="ORF">FQA47_002335</name>
</gene>